<evidence type="ECO:0000256" key="8">
    <source>
        <dbReference type="ARBA" id="ARBA00023186"/>
    </source>
</evidence>
<evidence type="ECO:0000256" key="1">
    <source>
        <dbReference type="ARBA" id="ARBA00006100"/>
    </source>
</evidence>
<keyword evidence="11" id="KW-1185">Reference proteome</keyword>
<evidence type="ECO:0000256" key="7">
    <source>
        <dbReference type="ARBA" id="ARBA00023014"/>
    </source>
</evidence>
<evidence type="ECO:0000256" key="2">
    <source>
        <dbReference type="ARBA" id="ARBA00017228"/>
    </source>
</evidence>
<dbReference type="InterPro" id="IPR034505">
    <property type="entry name" value="Coproporphyrinogen-III_oxidase"/>
</dbReference>
<feature type="domain" description="Radical SAM core" evidence="9">
    <location>
        <begin position="1"/>
        <end position="240"/>
    </location>
</feature>
<dbReference type="InterPro" id="IPR058240">
    <property type="entry name" value="rSAM_sf"/>
</dbReference>
<dbReference type="Pfam" id="PF04055">
    <property type="entry name" value="Radical_SAM"/>
    <property type="match status" value="1"/>
</dbReference>
<dbReference type="PANTHER" id="PTHR13932:SF5">
    <property type="entry name" value="RADICAL S-ADENOSYL METHIONINE DOMAIN-CONTAINING PROTEIN 1, MITOCHONDRIAL"/>
    <property type="match status" value="1"/>
</dbReference>
<dbReference type="PROSITE" id="PS51918">
    <property type="entry name" value="RADICAL_SAM"/>
    <property type="match status" value="1"/>
</dbReference>
<keyword evidence="7" id="KW-0411">Iron-sulfur</keyword>
<dbReference type="Gene3D" id="3.20.20.70">
    <property type="entry name" value="Aldolase class I"/>
    <property type="match status" value="1"/>
</dbReference>
<dbReference type="Pfam" id="PF06969">
    <property type="entry name" value="HemN_C"/>
    <property type="match status" value="1"/>
</dbReference>
<protein>
    <recommendedName>
        <fullName evidence="2">Heme chaperone HemW</fullName>
    </recommendedName>
</protein>
<dbReference type="InterPro" id="IPR006638">
    <property type="entry name" value="Elp3/MiaA/NifB-like_rSAM"/>
</dbReference>
<accession>A0ABS8FTK4</accession>
<keyword evidence="4" id="KW-0949">S-adenosyl-L-methionine</keyword>
<evidence type="ECO:0000259" key="9">
    <source>
        <dbReference type="PROSITE" id="PS51918"/>
    </source>
</evidence>
<evidence type="ECO:0000313" key="11">
    <source>
        <dbReference type="Proteomes" id="UP001198151"/>
    </source>
</evidence>
<dbReference type="RefSeq" id="WP_227706469.1">
    <property type="nucleotide sequence ID" value="NZ_JAJEQX010000003.1"/>
</dbReference>
<dbReference type="SMART" id="SM00729">
    <property type="entry name" value="Elp3"/>
    <property type="match status" value="1"/>
</dbReference>
<keyword evidence="5" id="KW-0479">Metal-binding</keyword>
<dbReference type="SFLD" id="SFLDF00562">
    <property type="entry name" value="HemN-like__clustered_with_heat"/>
    <property type="match status" value="1"/>
</dbReference>
<keyword evidence="6" id="KW-0408">Iron</keyword>
<dbReference type="SFLD" id="SFLDS00029">
    <property type="entry name" value="Radical_SAM"/>
    <property type="match status" value="1"/>
</dbReference>
<dbReference type="SFLD" id="SFLDG01082">
    <property type="entry name" value="B12-binding_domain_containing"/>
    <property type="match status" value="1"/>
</dbReference>
<dbReference type="CDD" id="cd01335">
    <property type="entry name" value="Radical_SAM"/>
    <property type="match status" value="1"/>
</dbReference>
<dbReference type="EMBL" id="JAJEQX010000003">
    <property type="protein sequence ID" value="MCC2253307.1"/>
    <property type="molecule type" value="Genomic_DNA"/>
</dbReference>
<dbReference type="InterPro" id="IPR010723">
    <property type="entry name" value="HemN_C"/>
</dbReference>
<name>A0ABS8FTK4_9FIRM</name>
<keyword evidence="3" id="KW-0349">Heme</keyword>
<dbReference type="SUPFAM" id="SSF102114">
    <property type="entry name" value="Radical SAM enzymes"/>
    <property type="match status" value="1"/>
</dbReference>
<dbReference type="InterPro" id="IPR013785">
    <property type="entry name" value="Aldolase_TIM"/>
</dbReference>
<gene>
    <name evidence="10" type="ORF">LKD70_02430</name>
</gene>
<evidence type="ECO:0000256" key="5">
    <source>
        <dbReference type="ARBA" id="ARBA00022723"/>
    </source>
</evidence>
<evidence type="ECO:0000256" key="3">
    <source>
        <dbReference type="ARBA" id="ARBA00022617"/>
    </source>
</evidence>
<proteinExistence type="inferred from homology"/>
<comment type="similarity">
    <text evidence="1">Belongs to the anaerobic coproporphyrinogen-III oxidase family. HemW subfamily.</text>
</comment>
<reference evidence="10 11" key="1">
    <citation type="submission" date="2021-10" db="EMBL/GenBank/DDBJ databases">
        <title>Anaerobic single-cell dispensing facilitates the cultivation of human gut bacteria.</title>
        <authorList>
            <person name="Afrizal A."/>
        </authorList>
    </citation>
    <scope>NUCLEOTIDE SEQUENCE [LARGE SCALE GENOMIC DNA]</scope>
    <source>
        <strain evidence="10 11">CLA-AA-H200</strain>
    </source>
</reference>
<dbReference type="PANTHER" id="PTHR13932">
    <property type="entry name" value="COPROPORPHYRINIGEN III OXIDASE"/>
    <property type="match status" value="1"/>
</dbReference>
<dbReference type="Proteomes" id="UP001198151">
    <property type="component" value="Unassembled WGS sequence"/>
</dbReference>
<evidence type="ECO:0000313" key="10">
    <source>
        <dbReference type="EMBL" id="MCC2253307.1"/>
    </source>
</evidence>
<dbReference type="SFLD" id="SFLDG01065">
    <property type="entry name" value="anaerobic_coproporphyrinogen-I"/>
    <property type="match status" value="1"/>
</dbReference>
<evidence type="ECO:0000256" key="6">
    <source>
        <dbReference type="ARBA" id="ARBA00023004"/>
    </source>
</evidence>
<dbReference type="InterPro" id="IPR004559">
    <property type="entry name" value="HemW-like"/>
</dbReference>
<evidence type="ECO:0000256" key="4">
    <source>
        <dbReference type="ARBA" id="ARBA00022691"/>
    </source>
</evidence>
<sequence>MELYVHIPFCVRKCAYCDFLSGPADEETRAAYVDALLREIRSAGAFYSRKNESGKERGRRVETVFLGGGTPSILEGEDTARIFSALRECFFIAPDAEITMEANPGTVTREKAEVWKACGINRLSIGLQSADDEELKLLGRIHTYRDFLNTWETVREAGFTNVNVDLISAVPGQTAESWEQTLRRTAELGPGHISAYSLIVEEGTPFFEKYGEPESNGENLSVKHGDSSEEENGGLKIAGSVFQGVWPPLPDEEEERKMYDATLRILKEYGYHRYEISNYAKEGYECRHNLGYWERKEYLGLGLGASSLIGEHRFRNTADMNTYLSCSEKLIREEEEILSVKDQMEEFMFLGLRKTAGVTEEAFKSAFGTAVSDVYGKQISRLKSQGLLEQREGRIFLTERGTDISNYVFGEFLF</sequence>
<organism evidence="10 11">
    <name type="scientific">Ruminococcus turbiniformis</name>
    <dbReference type="NCBI Taxonomy" id="2881258"/>
    <lineage>
        <taxon>Bacteria</taxon>
        <taxon>Bacillati</taxon>
        <taxon>Bacillota</taxon>
        <taxon>Clostridia</taxon>
        <taxon>Eubacteriales</taxon>
        <taxon>Oscillospiraceae</taxon>
        <taxon>Ruminococcus</taxon>
    </lineage>
</organism>
<keyword evidence="8" id="KW-0143">Chaperone</keyword>
<comment type="caution">
    <text evidence="10">The sequence shown here is derived from an EMBL/GenBank/DDBJ whole genome shotgun (WGS) entry which is preliminary data.</text>
</comment>
<dbReference type="InterPro" id="IPR007197">
    <property type="entry name" value="rSAM"/>
</dbReference>